<dbReference type="Proteomes" id="UP000014227">
    <property type="component" value="Chromosome I"/>
</dbReference>
<evidence type="ECO:0000256" key="2">
    <source>
        <dbReference type="ARBA" id="ARBA00004922"/>
    </source>
</evidence>
<keyword evidence="6 14" id="KW-0808">Transferase</keyword>
<dbReference type="EMBL" id="HF951689">
    <property type="protein sequence ID" value="CCW34002.1"/>
    <property type="molecule type" value="Genomic_DNA"/>
</dbReference>
<sequence length="265" mass="30088">MSHEPQTEATATPDAVSPYLSVVVPAFNEEKRLGPSLKRMLTYFDSQPYSYEILVVSDGSTDGTEELVRRIAACRSQVRLLAYTPNRGKGHAVRYGILRAKGERLLFTDADLATPIEEIEKLHSKLDAGYDIAIGSRDMLGSELVKRQSWLRETAGKTFNRFVRLITVPGIHDTQCGFKLFSRSAAHTIFSRCRIDHFAFDVEVLYLAIRVFEFRVAEVPVRWAHQEGSKVHLLRDGLRMVHAVWRIRTTRYRGITAPSLELPLQ</sequence>
<evidence type="ECO:0000259" key="13">
    <source>
        <dbReference type="Pfam" id="PF00535"/>
    </source>
</evidence>
<keyword evidence="7" id="KW-0812">Transmembrane</keyword>
<reference evidence="15" key="1">
    <citation type="submission" date="2013-03" db="EMBL/GenBank/DDBJ databases">
        <title>Genome sequence of Chthonomonas calidirosea, the first sequenced genome from the Armatimonadetes phylum (formally candidate division OP10).</title>
        <authorList>
            <person name="Lee K.C.Y."/>
            <person name="Morgan X.C."/>
            <person name="Dunfield P.F."/>
            <person name="Tamas I."/>
            <person name="Houghton K.M."/>
            <person name="Vyssotski M."/>
            <person name="Ryan J.L.J."/>
            <person name="Lagutin K."/>
            <person name="McDonald I.R."/>
            <person name="Stott M.B."/>
        </authorList>
    </citation>
    <scope>NUCLEOTIDE SEQUENCE [LARGE SCALE GENOMIC DNA]</scope>
    <source>
        <strain evidence="15">DSM 23976 / ICMP 18418 / T49</strain>
    </source>
</reference>
<dbReference type="OrthoDB" id="9810303at2"/>
<evidence type="ECO:0000256" key="1">
    <source>
        <dbReference type="ARBA" id="ARBA00004389"/>
    </source>
</evidence>
<dbReference type="AlphaFoldDB" id="S0EUJ3"/>
<keyword evidence="15" id="KW-1185">Reference proteome</keyword>
<dbReference type="EC" id="2.4.1.117" evidence="4"/>
<evidence type="ECO:0000256" key="5">
    <source>
        <dbReference type="ARBA" id="ARBA00022676"/>
    </source>
</evidence>
<evidence type="ECO:0000313" key="14">
    <source>
        <dbReference type="EMBL" id="CCW34002.1"/>
    </source>
</evidence>
<evidence type="ECO:0000256" key="4">
    <source>
        <dbReference type="ARBA" id="ARBA00012583"/>
    </source>
</evidence>
<evidence type="ECO:0000256" key="7">
    <source>
        <dbReference type="ARBA" id="ARBA00022692"/>
    </source>
</evidence>
<dbReference type="GO" id="GO:0006487">
    <property type="term" value="P:protein N-linked glycosylation"/>
    <property type="evidence" value="ECO:0007669"/>
    <property type="project" value="TreeGrafter"/>
</dbReference>
<dbReference type="PANTHER" id="PTHR10859:SF91">
    <property type="entry name" value="DOLICHYL-PHOSPHATE BETA-GLUCOSYLTRANSFERASE"/>
    <property type="match status" value="1"/>
</dbReference>
<dbReference type="CDD" id="cd04188">
    <property type="entry name" value="DPG_synthase"/>
    <property type="match status" value="1"/>
</dbReference>
<feature type="domain" description="Glycosyltransferase 2-like" evidence="13">
    <location>
        <begin position="21"/>
        <end position="190"/>
    </location>
</feature>
<dbReference type="InterPro" id="IPR029044">
    <property type="entry name" value="Nucleotide-diphossugar_trans"/>
</dbReference>
<dbReference type="Gene3D" id="3.90.550.10">
    <property type="entry name" value="Spore Coat Polysaccharide Biosynthesis Protein SpsA, Chain A"/>
    <property type="match status" value="1"/>
</dbReference>
<evidence type="ECO:0000256" key="8">
    <source>
        <dbReference type="ARBA" id="ARBA00022824"/>
    </source>
</evidence>
<dbReference type="InterPro" id="IPR001173">
    <property type="entry name" value="Glyco_trans_2-like"/>
</dbReference>
<keyword evidence="5 14" id="KW-0328">Glycosyltransferase</keyword>
<dbReference type="STRING" id="454171.CP488_00992"/>
<gene>
    <name evidence="14" type="ORF">CCALI_00164</name>
</gene>
<evidence type="ECO:0000256" key="3">
    <source>
        <dbReference type="ARBA" id="ARBA00006739"/>
    </source>
</evidence>
<evidence type="ECO:0000256" key="11">
    <source>
        <dbReference type="ARBA" id="ARBA00023136"/>
    </source>
</evidence>
<dbReference type="SUPFAM" id="SSF53448">
    <property type="entry name" value="Nucleotide-diphospho-sugar transferases"/>
    <property type="match status" value="1"/>
</dbReference>
<organism evidence="14 15">
    <name type="scientific">Chthonomonas calidirosea (strain DSM 23976 / ICMP 18418 / T49)</name>
    <dbReference type="NCBI Taxonomy" id="1303518"/>
    <lineage>
        <taxon>Bacteria</taxon>
        <taxon>Bacillati</taxon>
        <taxon>Armatimonadota</taxon>
        <taxon>Chthonomonadia</taxon>
        <taxon>Chthonomonadales</taxon>
        <taxon>Chthonomonadaceae</taxon>
        <taxon>Chthonomonas</taxon>
    </lineage>
</organism>
<dbReference type="InterPro" id="IPR035518">
    <property type="entry name" value="DPG_synthase"/>
</dbReference>
<keyword evidence="9" id="KW-0735">Signal-anchor</keyword>
<dbReference type="FunCoup" id="S0EUJ3">
    <property type="interactions" value="326"/>
</dbReference>
<evidence type="ECO:0000256" key="6">
    <source>
        <dbReference type="ARBA" id="ARBA00022679"/>
    </source>
</evidence>
<proteinExistence type="inferred from homology"/>
<dbReference type="InParanoid" id="S0EUJ3"/>
<accession>S0EUJ3</accession>
<keyword evidence="11" id="KW-0472">Membrane</keyword>
<evidence type="ECO:0000256" key="12">
    <source>
        <dbReference type="ARBA" id="ARBA00045097"/>
    </source>
</evidence>
<name>S0EUJ3_CHTCT</name>
<dbReference type="GO" id="GO:0004581">
    <property type="term" value="F:dolichyl-phosphate beta-glucosyltransferase activity"/>
    <property type="evidence" value="ECO:0007669"/>
    <property type="project" value="UniProtKB-EC"/>
</dbReference>
<keyword evidence="10" id="KW-1133">Transmembrane helix</keyword>
<evidence type="ECO:0000256" key="10">
    <source>
        <dbReference type="ARBA" id="ARBA00022989"/>
    </source>
</evidence>
<evidence type="ECO:0000313" key="15">
    <source>
        <dbReference type="Proteomes" id="UP000014227"/>
    </source>
</evidence>
<comment type="similarity">
    <text evidence="3">Belongs to the glycosyltransferase 2 family.</text>
</comment>
<dbReference type="KEGG" id="ccz:CCALI_00164"/>
<comment type="catalytic activity">
    <reaction evidence="12">
        <text>a di-trans,poly-cis-dolichyl phosphate + UDP-alpha-D-glucose = a di-trans,poly-cis-dolichyl beta-D-glucosyl phosphate + UDP</text>
        <dbReference type="Rhea" id="RHEA:15401"/>
        <dbReference type="Rhea" id="RHEA-COMP:19498"/>
        <dbReference type="Rhea" id="RHEA-COMP:19502"/>
        <dbReference type="ChEBI" id="CHEBI:57525"/>
        <dbReference type="ChEBI" id="CHEBI:57683"/>
        <dbReference type="ChEBI" id="CHEBI:58223"/>
        <dbReference type="ChEBI" id="CHEBI:58885"/>
        <dbReference type="EC" id="2.4.1.117"/>
    </reaction>
    <physiologicalReaction direction="left-to-right" evidence="12">
        <dbReference type="Rhea" id="RHEA:15402"/>
    </physiologicalReaction>
</comment>
<comment type="subcellular location">
    <subcellularLocation>
        <location evidence="1">Endoplasmic reticulum membrane</location>
        <topology evidence="1">Single-pass membrane protein</topology>
    </subcellularLocation>
</comment>
<dbReference type="eggNOG" id="COG1215">
    <property type="taxonomic scope" value="Bacteria"/>
</dbReference>
<comment type="pathway">
    <text evidence="2">Protein modification; protein glycosylation.</text>
</comment>
<dbReference type="Pfam" id="PF00535">
    <property type="entry name" value="Glycos_transf_2"/>
    <property type="match status" value="1"/>
</dbReference>
<keyword evidence="8" id="KW-0256">Endoplasmic reticulum</keyword>
<dbReference type="HOGENOM" id="CLU_033536_9_0_0"/>
<dbReference type="PATRIC" id="fig|1303518.3.peg.166"/>
<dbReference type="PANTHER" id="PTHR10859">
    <property type="entry name" value="GLYCOSYL TRANSFERASE"/>
    <property type="match status" value="1"/>
</dbReference>
<protein>
    <recommendedName>
        <fullName evidence="4">dolichyl-phosphate beta-glucosyltransferase</fullName>
        <ecNumber evidence="4">2.4.1.117</ecNumber>
    </recommendedName>
</protein>
<evidence type="ECO:0000256" key="9">
    <source>
        <dbReference type="ARBA" id="ARBA00022968"/>
    </source>
</evidence>